<dbReference type="CDD" id="cd00637">
    <property type="entry name" value="7tm_classA_rhodopsin-like"/>
    <property type="match status" value="1"/>
</dbReference>
<dbReference type="SUPFAM" id="SSF81321">
    <property type="entry name" value="Family A G protein-coupled receptor-like"/>
    <property type="match status" value="1"/>
</dbReference>
<feature type="transmembrane region" description="Helical" evidence="10">
    <location>
        <begin position="234"/>
        <end position="254"/>
    </location>
</feature>
<keyword evidence="6 10" id="KW-0472">Membrane</keyword>
<keyword evidence="4 10" id="KW-1133">Transmembrane helix</keyword>
<evidence type="ECO:0000259" key="11">
    <source>
        <dbReference type="PROSITE" id="PS50262"/>
    </source>
</evidence>
<proteinExistence type="predicted"/>
<evidence type="ECO:0000256" key="4">
    <source>
        <dbReference type="ARBA" id="ARBA00022989"/>
    </source>
</evidence>
<reference evidence="12 13" key="1">
    <citation type="submission" date="2022-05" db="EMBL/GenBank/DDBJ databases">
        <authorList>
            <consortium name="Genoscope - CEA"/>
            <person name="William W."/>
        </authorList>
    </citation>
    <scope>NUCLEOTIDE SEQUENCE [LARGE SCALE GENOMIC DNA]</scope>
</reference>
<dbReference type="Pfam" id="PF00001">
    <property type="entry name" value="7tm_1"/>
    <property type="match status" value="2"/>
</dbReference>
<dbReference type="Proteomes" id="UP001159427">
    <property type="component" value="Unassembled WGS sequence"/>
</dbReference>
<evidence type="ECO:0000256" key="2">
    <source>
        <dbReference type="ARBA" id="ARBA00022475"/>
    </source>
</evidence>
<keyword evidence="5" id="KW-0297">G-protein coupled receptor</keyword>
<keyword evidence="8" id="KW-0325">Glycoprotein</keyword>
<feature type="transmembrane region" description="Helical" evidence="10">
    <location>
        <begin position="34"/>
        <end position="61"/>
    </location>
</feature>
<evidence type="ECO:0000256" key="1">
    <source>
        <dbReference type="ARBA" id="ARBA00004651"/>
    </source>
</evidence>
<evidence type="ECO:0000256" key="6">
    <source>
        <dbReference type="ARBA" id="ARBA00023136"/>
    </source>
</evidence>
<feature type="domain" description="G-protein coupled receptors family 1 profile" evidence="11">
    <location>
        <begin position="53"/>
        <end position="293"/>
    </location>
</feature>
<evidence type="ECO:0000313" key="13">
    <source>
        <dbReference type="Proteomes" id="UP001159427"/>
    </source>
</evidence>
<feature type="transmembrane region" description="Helical" evidence="10">
    <location>
        <begin position="266"/>
        <end position="288"/>
    </location>
</feature>
<comment type="caution">
    <text evidence="12">The sequence shown here is derived from an EMBL/GenBank/DDBJ whole genome shotgun (WGS) entry which is preliminary data.</text>
</comment>
<dbReference type="PRINTS" id="PR00237">
    <property type="entry name" value="GPCRRHODOPSN"/>
</dbReference>
<evidence type="ECO:0000256" key="9">
    <source>
        <dbReference type="ARBA" id="ARBA00023224"/>
    </source>
</evidence>
<keyword evidence="13" id="KW-1185">Reference proteome</keyword>
<dbReference type="PROSITE" id="PS50262">
    <property type="entry name" value="G_PROTEIN_RECEP_F1_2"/>
    <property type="match status" value="1"/>
</dbReference>
<keyword evidence="2" id="KW-1003">Cell membrane</keyword>
<protein>
    <recommendedName>
        <fullName evidence="11">G-protein coupled receptors family 1 profile domain-containing protein</fullName>
    </recommendedName>
</protein>
<dbReference type="PANTHER" id="PTHR24246:SF27">
    <property type="entry name" value="ADENOSINE RECEPTOR, ISOFORM A"/>
    <property type="match status" value="1"/>
</dbReference>
<evidence type="ECO:0000256" key="7">
    <source>
        <dbReference type="ARBA" id="ARBA00023170"/>
    </source>
</evidence>
<evidence type="ECO:0000256" key="5">
    <source>
        <dbReference type="ARBA" id="ARBA00023040"/>
    </source>
</evidence>
<dbReference type="EMBL" id="CALNXI010004500">
    <property type="protein sequence ID" value="CAH3195954.1"/>
    <property type="molecule type" value="Genomic_DNA"/>
</dbReference>
<dbReference type="PANTHER" id="PTHR24246">
    <property type="entry name" value="OLFACTORY RECEPTOR AND ADENOSINE RECEPTOR"/>
    <property type="match status" value="1"/>
</dbReference>
<keyword evidence="3 10" id="KW-0812">Transmembrane</keyword>
<name>A0ABN8SWN4_9CNID</name>
<accession>A0ABN8SWN4</accession>
<dbReference type="Gene3D" id="1.20.1070.10">
    <property type="entry name" value="Rhodopsin 7-helix transmembrane proteins"/>
    <property type="match status" value="1"/>
</dbReference>
<evidence type="ECO:0000256" key="10">
    <source>
        <dbReference type="SAM" id="Phobius"/>
    </source>
</evidence>
<evidence type="ECO:0000313" key="12">
    <source>
        <dbReference type="EMBL" id="CAH3195954.1"/>
    </source>
</evidence>
<keyword evidence="9" id="KW-0807">Transducer</keyword>
<feature type="transmembrane region" description="Helical" evidence="10">
    <location>
        <begin position="73"/>
        <end position="103"/>
    </location>
</feature>
<comment type="subcellular location">
    <subcellularLocation>
        <location evidence="1">Cell membrane</location>
        <topology evidence="1">Multi-pass membrane protein</topology>
    </subcellularLocation>
</comment>
<dbReference type="InterPro" id="IPR017452">
    <property type="entry name" value="GPCR_Rhodpsn_7TM"/>
</dbReference>
<keyword evidence="7" id="KW-0675">Receptor</keyword>
<evidence type="ECO:0000256" key="3">
    <source>
        <dbReference type="ARBA" id="ARBA00022692"/>
    </source>
</evidence>
<feature type="transmembrane region" description="Helical" evidence="10">
    <location>
        <begin position="188"/>
        <end position="206"/>
    </location>
</feature>
<sequence>MNSSLPGKEIIAYGCPFYEAMGERLHRPSTLTQAFLIIITVVHILTFPLTAALNALVMFAVKMNSRLRAHKSNIGLALLALTDFFVGVLAQPAFIALIITLLVDDSSRSCTLPNFTIAVSRIGVSVSLVHTVLISGERYLAVRHSLACVSLVTEVRLLVASVLAWLLSITLHIPLSVNESVFLPIKNTLYGLCVVLIIFCHVTVYLEIRRHQKQIAAQQVTEEAREQFQKDKKAFKVTFIVIVVLMLCSFPIVIFTEVLRRYRGKLSLGVFYISFFSATLMASLNSFFNPLIYTFRLREFRVALIGLICRTVNIAEAEQIEMKIFGAPNAVARIEVGQGHQGQAQRNAEQAGLRITNNNNVNNDVLGLRVAFIELICKTANTAEAEQREMKIFGTPNAVVRIEAGQENEGQARQNVNNQI</sequence>
<dbReference type="InterPro" id="IPR000276">
    <property type="entry name" value="GPCR_Rhodpsn"/>
</dbReference>
<evidence type="ECO:0000256" key="8">
    <source>
        <dbReference type="ARBA" id="ARBA00023180"/>
    </source>
</evidence>
<feature type="transmembrane region" description="Helical" evidence="10">
    <location>
        <begin position="146"/>
        <end position="168"/>
    </location>
</feature>
<gene>
    <name evidence="12" type="ORF">PEVE_00031497</name>
</gene>
<feature type="transmembrane region" description="Helical" evidence="10">
    <location>
        <begin position="115"/>
        <end position="134"/>
    </location>
</feature>
<organism evidence="12 13">
    <name type="scientific">Porites evermanni</name>
    <dbReference type="NCBI Taxonomy" id="104178"/>
    <lineage>
        <taxon>Eukaryota</taxon>
        <taxon>Metazoa</taxon>
        <taxon>Cnidaria</taxon>
        <taxon>Anthozoa</taxon>
        <taxon>Hexacorallia</taxon>
        <taxon>Scleractinia</taxon>
        <taxon>Fungiina</taxon>
        <taxon>Poritidae</taxon>
        <taxon>Porites</taxon>
    </lineage>
</organism>